<evidence type="ECO:0000313" key="3">
    <source>
        <dbReference type="Proteomes" id="UP000050554"/>
    </source>
</evidence>
<dbReference type="RefSeq" id="WP_004881873.1">
    <property type="nucleotide sequence ID" value="NZ_LJRF01000165.1"/>
</dbReference>
<dbReference type="Proteomes" id="UP000050554">
    <property type="component" value="Unassembled WGS sequence"/>
</dbReference>
<accession>A0A0P9YIV9</accession>
<comment type="caution">
    <text evidence="2">The sequence shown here is derived from an EMBL/GenBank/DDBJ whole genome shotgun (WGS) entry which is preliminary data.</text>
</comment>
<feature type="region of interest" description="Disordered" evidence="1">
    <location>
        <begin position="69"/>
        <end position="91"/>
    </location>
</feature>
<dbReference type="PATRIC" id="fig|55398.3.peg.651"/>
<evidence type="ECO:0000313" key="2">
    <source>
        <dbReference type="EMBL" id="KPY44388.1"/>
    </source>
</evidence>
<dbReference type="EMBL" id="LJRF01000165">
    <property type="protein sequence ID" value="KPY44388.1"/>
    <property type="molecule type" value="Genomic_DNA"/>
</dbReference>
<gene>
    <name evidence="2" type="ORF">ALO47_00529</name>
</gene>
<sequence length="91" mass="10571">MSELKEYRDIEKQLDQQLQKLERFRKDSRLADELALERKLSLLLNRYSLKKKELINFLNSPYVLSKSCEGEQKAAHGTKGGKSHKAGEARH</sequence>
<proteinExistence type="predicted"/>
<name>A0A0P9YIV9_PSESI</name>
<protein>
    <submittedName>
        <fullName evidence="2">Uncharacterized protein</fullName>
    </submittedName>
</protein>
<organism evidence="2 3">
    <name type="scientific">Pseudomonas syringae pv. ribicola</name>
    <dbReference type="NCBI Taxonomy" id="55398"/>
    <lineage>
        <taxon>Bacteria</taxon>
        <taxon>Pseudomonadati</taxon>
        <taxon>Pseudomonadota</taxon>
        <taxon>Gammaproteobacteria</taxon>
        <taxon>Pseudomonadales</taxon>
        <taxon>Pseudomonadaceae</taxon>
        <taxon>Pseudomonas</taxon>
    </lineage>
</organism>
<evidence type="ECO:0000256" key="1">
    <source>
        <dbReference type="SAM" id="MobiDB-lite"/>
    </source>
</evidence>
<dbReference type="AlphaFoldDB" id="A0A0P9YIV9"/>
<reference evidence="2 3" key="1">
    <citation type="submission" date="2015-09" db="EMBL/GenBank/DDBJ databases">
        <title>Genome announcement of multiple Pseudomonas syringae strains.</title>
        <authorList>
            <person name="Thakur S."/>
            <person name="Wang P.W."/>
            <person name="Gong Y."/>
            <person name="Weir B.S."/>
            <person name="Guttman D.S."/>
        </authorList>
    </citation>
    <scope>NUCLEOTIDE SEQUENCE [LARGE SCALE GENOMIC DNA]</scope>
    <source>
        <strain evidence="2 3">ICMP3882</strain>
    </source>
</reference>